<feature type="compositionally biased region" description="Basic and acidic residues" evidence="19">
    <location>
        <begin position="45"/>
        <end position="100"/>
    </location>
</feature>
<organism evidence="20 21">
    <name type="scientific">Emiliania huxleyi (strain CCMP1516)</name>
    <dbReference type="NCBI Taxonomy" id="280463"/>
    <lineage>
        <taxon>Eukaryota</taxon>
        <taxon>Haptista</taxon>
        <taxon>Haptophyta</taxon>
        <taxon>Prymnesiophyceae</taxon>
        <taxon>Isochrysidales</taxon>
        <taxon>Noelaerhabdaceae</taxon>
        <taxon>Emiliania</taxon>
    </lineage>
</organism>
<protein>
    <recommendedName>
        <fullName evidence="5">DNA repair protein RAD50</fullName>
    </recommendedName>
</protein>
<evidence type="ECO:0000256" key="7">
    <source>
        <dbReference type="ARBA" id="ARBA00022723"/>
    </source>
</evidence>
<evidence type="ECO:0000256" key="3">
    <source>
        <dbReference type="ARBA" id="ARBA00004286"/>
    </source>
</evidence>
<dbReference type="GO" id="GO:0070192">
    <property type="term" value="P:chromosome organization involved in meiotic cell cycle"/>
    <property type="evidence" value="ECO:0007669"/>
    <property type="project" value="TreeGrafter"/>
</dbReference>
<dbReference type="InterPro" id="IPR027417">
    <property type="entry name" value="P-loop_NTPase"/>
</dbReference>
<comment type="subcellular location">
    <subcellularLocation>
        <location evidence="3">Chromosome</location>
    </subcellularLocation>
    <subcellularLocation>
        <location evidence="2">Nucleus</location>
    </subcellularLocation>
</comment>
<evidence type="ECO:0000256" key="16">
    <source>
        <dbReference type="ARBA" id="ARBA00023242"/>
    </source>
</evidence>
<keyword evidence="21" id="KW-1185">Reference proteome</keyword>
<keyword evidence="14" id="KW-0175">Coiled coil</keyword>
<evidence type="ECO:0000256" key="12">
    <source>
        <dbReference type="ARBA" id="ARBA00022840"/>
    </source>
</evidence>
<feature type="compositionally biased region" description="Basic and acidic residues" evidence="19">
    <location>
        <begin position="1"/>
        <end position="30"/>
    </location>
</feature>
<proteinExistence type="inferred from homology"/>
<evidence type="ECO:0000256" key="19">
    <source>
        <dbReference type="SAM" id="MobiDB-lite"/>
    </source>
</evidence>
<evidence type="ECO:0000256" key="8">
    <source>
        <dbReference type="ARBA" id="ARBA00022741"/>
    </source>
</evidence>
<evidence type="ECO:0000256" key="18">
    <source>
        <dbReference type="ARBA" id="ARBA00049360"/>
    </source>
</evidence>
<dbReference type="PaxDb" id="2903-EOD25238"/>
<dbReference type="STRING" id="2903.R1CQG0"/>
<evidence type="ECO:0000256" key="5">
    <source>
        <dbReference type="ARBA" id="ARBA00017893"/>
    </source>
</evidence>
<evidence type="ECO:0000256" key="11">
    <source>
        <dbReference type="ARBA" id="ARBA00022833"/>
    </source>
</evidence>
<dbReference type="FunFam" id="3.40.50.300:FF:000593">
    <property type="entry name" value="DNA repair protein RAD50"/>
    <property type="match status" value="1"/>
</dbReference>
<dbReference type="PANTHER" id="PTHR18867:SF12">
    <property type="entry name" value="DNA REPAIR PROTEIN RAD50"/>
    <property type="match status" value="1"/>
</dbReference>
<dbReference type="AlphaFoldDB" id="A0A0D3JP03"/>
<dbReference type="KEGG" id="ehx:EMIHUDRAFT_450484"/>
<keyword evidence="13" id="KW-0460">Magnesium</keyword>
<evidence type="ECO:0000256" key="10">
    <source>
        <dbReference type="ARBA" id="ARBA00022801"/>
    </source>
</evidence>
<keyword evidence="6" id="KW-0158">Chromosome</keyword>
<dbReference type="GO" id="GO:0051880">
    <property type="term" value="F:G-quadruplex DNA binding"/>
    <property type="evidence" value="ECO:0007669"/>
    <property type="project" value="TreeGrafter"/>
</dbReference>
<dbReference type="RefSeq" id="XP_005777667.1">
    <property type="nucleotide sequence ID" value="XM_005777610.1"/>
</dbReference>
<dbReference type="GO" id="GO:0030870">
    <property type="term" value="C:Mre11 complex"/>
    <property type="evidence" value="ECO:0007669"/>
    <property type="project" value="UniProtKB-ARBA"/>
</dbReference>
<evidence type="ECO:0000313" key="21">
    <source>
        <dbReference type="Proteomes" id="UP000013827"/>
    </source>
</evidence>
<keyword evidence="9" id="KW-0227">DNA damage</keyword>
<dbReference type="GO" id="GO:0046872">
    <property type="term" value="F:metal ion binding"/>
    <property type="evidence" value="ECO:0007669"/>
    <property type="project" value="UniProtKB-KW"/>
</dbReference>
<comment type="catalytic activity">
    <reaction evidence="18">
        <text>ATP + H2O = ADP + phosphate + H(+)</text>
        <dbReference type="Rhea" id="RHEA:13065"/>
        <dbReference type="ChEBI" id="CHEBI:15377"/>
        <dbReference type="ChEBI" id="CHEBI:15378"/>
        <dbReference type="ChEBI" id="CHEBI:30616"/>
        <dbReference type="ChEBI" id="CHEBI:43474"/>
        <dbReference type="ChEBI" id="CHEBI:456216"/>
    </reaction>
</comment>
<dbReference type="GO" id="GO:0007004">
    <property type="term" value="P:telomere maintenance via telomerase"/>
    <property type="evidence" value="ECO:0007669"/>
    <property type="project" value="TreeGrafter"/>
</dbReference>
<dbReference type="PANTHER" id="PTHR18867">
    <property type="entry name" value="RAD50"/>
    <property type="match status" value="1"/>
</dbReference>
<dbReference type="Gene3D" id="3.40.50.300">
    <property type="entry name" value="P-loop containing nucleotide triphosphate hydrolases"/>
    <property type="match status" value="1"/>
</dbReference>
<evidence type="ECO:0000256" key="1">
    <source>
        <dbReference type="ARBA" id="ARBA00001947"/>
    </source>
</evidence>
<dbReference type="SUPFAM" id="SSF52540">
    <property type="entry name" value="P-loop containing nucleoside triphosphate hydrolases"/>
    <property type="match status" value="1"/>
</dbReference>
<dbReference type="EnsemblProtists" id="EOD25238">
    <property type="protein sequence ID" value="EOD25238"/>
    <property type="gene ID" value="EMIHUDRAFT_450484"/>
</dbReference>
<evidence type="ECO:0000256" key="14">
    <source>
        <dbReference type="ARBA" id="ARBA00023054"/>
    </source>
</evidence>
<keyword evidence="15" id="KW-0234">DNA repair</keyword>
<keyword evidence="7" id="KW-0479">Metal-binding</keyword>
<comment type="similarity">
    <text evidence="4">Belongs to the SMC family. RAD50 subfamily.</text>
</comment>
<keyword evidence="16" id="KW-0539">Nucleus</keyword>
<keyword evidence="17" id="KW-0469">Meiosis</keyword>
<evidence type="ECO:0000256" key="6">
    <source>
        <dbReference type="ARBA" id="ARBA00022454"/>
    </source>
</evidence>
<dbReference type="GO" id="GO:0000794">
    <property type="term" value="C:condensed nuclear chromosome"/>
    <property type="evidence" value="ECO:0007669"/>
    <property type="project" value="TreeGrafter"/>
</dbReference>
<dbReference type="GO" id="GO:0000722">
    <property type="term" value="P:telomere maintenance via recombination"/>
    <property type="evidence" value="ECO:0007669"/>
    <property type="project" value="UniProtKB-ARBA"/>
</dbReference>
<comment type="cofactor">
    <cofactor evidence="1">
        <name>Zn(2+)</name>
        <dbReference type="ChEBI" id="CHEBI:29105"/>
    </cofactor>
</comment>
<feature type="region of interest" description="Disordered" evidence="19">
    <location>
        <begin position="1"/>
        <end position="100"/>
    </location>
</feature>
<dbReference type="GO" id="GO:0043047">
    <property type="term" value="F:single-stranded telomeric DNA binding"/>
    <property type="evidence" value="ECO:0007669"/>
    <property type="project" value="TreeGrafter"/>
</dbReference>
<keyword evidence="8" id="KW-0547">Nucleotide-binding</keyword>
<evidence type="ECO:0000256" key="9">
    <source>
        <dbReference type="ARBA" id="ARBA00022763"/>
    </source>
</evidence>
<dbReference type="GO" id="GO:0016787">
    <property type="term" value="F:hydrolase activity"/>
    <property type="evidence" value="ECO:0007669"/>
    <property type="project" value="UniProtKB-KW"/>
</dbReference>
<dbReference type="GeneID" id="17270784"/>
<evidence type="ECO:0000256" key="2">
    <source>
        <dbReference type="ARBA" id="ARBA00004123"/>
    </source>
</evidence>
<dbReference type="HOGENOM" id="CLU_015576_1_0_1"/>
<evidence type="ECO:0000256" key="17">
    <source>
        <dbReference type="ARBA" id="ARBA00023254"/>
    </source>
</evidence>
<evidence type="ECO:0000256" key="4">
    <source>
        <dbReference type="ARBA" id="ARBA00009439"/>
    </source>
</evidence>
<sequence>MREKERTLSADLDRSRAAERSEVAAADERVTGCQRDTSRLSELASRLREQRGQRLEETYHRASETFAEATKRLDEEKASAKAKAKELEETRHQQASKEKLQSEVLANLEYRETANREAEKQKELDAVRQSIRDLPGGGAVEPEIDEVQASINKKELEIQRSSGAVETIGSRLKETRTQLNEHRYRHIDDRHAKKLIEVKTVSLVIGDLDRYYKALDRALIRFHQTKMEEINRSTKELWNKTYKGSDIDGIEIKSEHEGYTDSGARKHSYRVMMRKGDNLLDMRGRCSAGQKVLACLVIRLALAESFCINCGILALDEPSTNLDTANAEAFASALHEVIEHRKQQKNFQLVVITHDEKFVKSLGASGYCNHYYRVSKQTTGGEIHSAIEQVAISQFD</sequence>
<name>A0A0D3JP03_EMIH1</name>
<accession>A0A0D3JP03</accession>
<keyword evidence="12" id="KW-0067">ATP-binding</keyword>
<evidence type="ECO:0000313" key="20">
    <source>
        <dbReference type="EnsemblProtists" id="EOD25238"/>
    </source>
</evidence>
<dbReference type="Proteomes" id="UP000013827">
    <property type="component" value="Unassembled WGS sequence"/>
</dbReference>
<keyword evidence="11" id="KW-0862">Zinc</keyword>
<dbReference type="GO" id="GO:0006302">
    <property type="term" value="P:double-strand break repair"/>
    <property type="evidence" value="ECO:0007669"/>
    <property type="project" value="UniProtKB-ARBA"/>
</dbReference>
<evidence type="ECO:0000256" key="13">
    <source>
        <dbReference type="ARBA" id="ARBA00022842"/>
    </source>
</evidence>
<dbReference type="eggNOG" id="KOG0962">
    <property type="taxonomic scope" value="Eukaryota"/>
</dbReference>
<reference evidence="21" key="1">
    <citation type="journal article" date="2013" name="Nature">
        <title>Pan genome of the phytoplankton Emiliania underpins its global distribution.</title>
        <authorList>
            <person name="Read B.A."/>
            <person name="Kegel J."/>
            <person name="Klute M.J."/>
            <person name="Kuo A."/>
            <person name="Lefebvre S.C."/>
            <person name="Maumus F."/>
            <person name="Mayer C."/>
            <person name="Miller J."/>
            <person name="Monier A."/>
            <person name="Salamov A."/>
            <person name="Young J."/>
            <person name="Aguilar M."/>
            <person name="Claverie J.M."/>
            <person name="Frickenhaus S."/>
            <person name="Gonzalez K."/>
            <person name="Herman E.K."/>
            <person name="Lin Y.C."/>
            <person name="Napier J."/>
            <person name="Ogata H."/>
            <person name="Sarno A.F."/>
            <person name="Shmutz J."/>
            <person name="Schroeder D."/>
            <person name="de Vargas C."/>
            <person name="Verret F."/>
            <person name="von Dassow P."/>
            <person name="Valentin K."/>
            <person name="Van de Peer Y."/>
            <person name="Wheeler G."/>
            <person name="Dacks J.B."/>
            <person name="Delwiche C.F."/>
            <person name="Dyhrman S.T."/>
            <person name="Glockner G."/>
            <person name="John U."/>
            <person name="Richards T."/>
            <person name="Worden A.Z."/>
            <person name="Zhang X."/>
            <person name="Grigoriev I.V."/>
            <person name="Allen A.E."/>
            <person name="Bidle K."/>
            <person name="Borodovsky M."/>
            <person name="Bowler C."/>
            <person name="Brownlee C."/>
            <person name="Cock J.M."/>
            <person name="Elias M."/>
            <person name="Gladyshev V.N."/>
            <person name="Groth M."/>
            <person name="Guda C."/>
            <person name="Hadaegh A."/>
            <person name="Iglesias-Rodriguez M.D."/>
            <person name="Jenkins J."/>
            <person name="Jones B.M."/>
            <person name="Lawson T."/>
            <person name="Leese F."/>
            <person name="Lindquist E."/>
            <person name="Lobanov A."/>
            <person name="Lomsadze A."/>
            <person name="Malik S.B."/>
            <person name="Marsh M.E."/>
            <person name="Mackinder L."/>
            <person name="Mock T."/>
            <person name="Mueller-Roeber B."/>
            <person name="Pagarete A."/>
            <person name="Parker M."/>
            <person name="Probert I."/>
            <person name="Quesneville H."/>
            <person name="Raines C."/>
            <person name="Rensing S.A."/>
            <person name="Riano-Pachon D.M."/>
            <person name="Richier S."/>
            <person name="Rokitta S."/>
            <person name="Shiraiwa Y."/>
            <person name="Soanes D.M."/>
            <person name="van der Giezen M."/>
            <person name="Wahlund T.M."/>
            <person name="Williams B."/>
            <person name="Wilson W."/>
            <person name="Wolfe G."/>
            <person name="Wurch L.L."/>
        </authorList>
    </citation>
    <scope>NUCLEOTIDE SEQUENCE</scope>
</reference>
<dbReference type="GO" id="GO:0003691">
    <property type="term" value="F:double-stranded telomeric DNA binding"/>
    <property type="evidence" value="ECO:0007669"/>
    <property type="project" value="TreeGrafter"/>
</dbReference>
<evidence type="ECO:0000256" key="15">
    <source>
        <dbReference type="ARBA" id="ARBA00023204"/>
    </source>
</evidence>
<keyword evidence="10" id="KW-0378">Hydrolase</keyword>
<dbReference type="GO" id="GO:0005524">
    <property type="term" value="F:ATP binding"/>
    <property type="evidence" value="ECO:0007669"/>
    <property type="project" value="UniProtKB-KW"/>
</dbReference>
<reference evidence="20" key="2">
    <citation type="submission" date="2024-10" db="UniProtKB">
        <authorList>
            <consortium name="EnsemblProtists"/>
        </authorList>
    </citation>
    <scope>IDENTIFICATION</scope>
</reference>